<dbReference type="Proteomes" id="UP000291117">
    <property type="component" value="Unassembled WGS sequence"/>
</dbReference>
<comment type="caution">
    <text evidence="1">The sequence shown here is derived from an EMBL/GenBank/DDBJ whole genome shotgun (WGS) entry which is preliminary data.</text>
</comment>
<evidence type="ECO:0000313" key="2">
    <source>
        <dbReference type="Proteomes" id="UP000291117"/>
    </source>
</evidence>
<name>A0A4R0NC31_9SPHI</name>
<gene>
    <name evidence="1" type="ORF">EZ444_10075</name>
</gene>
<dbReference type="OrthoDB" id="7564910at2"/>
<protein>
    <submittedName>
        <fullName evidence="1">Uncharacterized protein</fullName>
    </submittedName>
</protein>
<organism evidence="1 2">
    <name type="scientific">Pedobacter hiemivivus</name>
    <dbReference type="NCBI Taxonomy" id="2530454"/>
    <lineage>
        <taxon>Bacteria</taxon>
        <taxon>Pseudomonadati</taxon>
        <taxon>Bacteroidota</taxon>
        <taxon>Sphingobacteriia</taxon>
        <taxon>Sphingobacteriales</taxon>
        <taxon>Sphingobacteriaceae</taxon>
        <taxon>Pedobacter</taxon>
    </lineage>
</organism>
<proteinExistence type="predicted"/>
<sequence>MGLFDVFKKKRQPETIDQTPVKEPYLGDLEKTQLIFELIDVPLENRGRRVAKVMVSSKTADK</sequence>
<keyword evidence="2" id="KW-1185">Reference proteome</keyword>
<accession>A0A4R0NC31</accession>
<evidence type="ECO:0000313" key="1">
    <source>
        <dbReference type="EMBL" id="TCC97187.1"/>
    </source>
</evidence>
<reference evidence="1 2" key="1">
    <citation type="submission" date="2019-02" db="EMBL/GenBank/DDBJ databases">
        <title>Pedobacter sp. RP-3-8 sp. nov., isolated from Arctic soil.</title>
        <authorList>
            <person name="Dahal R.H."/>
        </authorList>
    </citation>
    <scope>NUCLEOTIDE SEQUENCE [LARGE SCALE GENOMIC DNA]</scope>
    <source>
        <strain evidence="1 2">RP-3-8</strain>
    </source>
</reference>
<dbReference type="EMBL" id="SJSM01000004">
    <property type="protein sequence ID" value="TCC97187.1"/>
    <property type="molecule type" value="Genomic_DNA"/>
</dbReference>
<dbReference type="AlphaFoldDB" id="A0A4R0NC31"/>
<dbReference type="RefSeq" id="WP_131608600.1">
    <property type="nucleotide sequence ID" value="NZ_SJSM01000004.1"/>
</dbReference>